<name>A0A9P8WC88_9HYPO</name>
<accession>A0A9P8WC88</accession>
<sequence length="493" mass="54291">MALFPRAYQRMGDSAFTGFANRHRRGISMRLAFSYAFDWVALIIAAGIAAALGHIEPHKRPFSLVSQDISFPFTEHELVPAYLLIILNALVPIVIILIVTLILVPGTTVSKNTPRSLVMKRKLWELHVGWLGLALALISAWAFTESMKNLFGKPRPDLLDRCKPDLKNINKYIVGGFALGDMNGQLVSHEICTQTDMAILNDGFRSYPSGHSSSAAAGLIYLSLFLASKFSVTIPYVMPSAASAAGSVHGNKAFPSRLRSEVDRYEPARVPTTRSTGSSPDGPKDGDYEEFNQNMKVQSLRRQAAAPPIYLLIGTVLPFGIAVFVAGSRWHDYRHTGFDIVFGFLMGTVTAIYAFRYYHLPIQVGAGWAWGPRSDERAFWAGVGRLGFVGEDEEMQTPPGPRQPRTHQGTGFSTNTGFSANTSYPATTSGAVTQRPVPTHHQDHDSDLEEGIDRRPATYEDVELQQIQPPPLSETRETKSREPSPPPRLPPLS</sequence>
<reference evidence="9 10" key="1">
    <citation type="journal article" date="2021" name="Nat. Commun.">
        <title>Genetic determinants of endophytism in the Arabidopsis root mycobiome.</title>
        <authorList>
            <person name="Mesny F."/>
            <person name="Miyauchi S."/>
            <person name="Thiergart T."/>
            <person name="Pickel B."/>
            <person name="Atanasova L."/>
            <person name="Karlsson M."/>
            <person name="Huettel B."/>
            <person name="Barry K.W."/>
            <person name="Haridas S."/>
            <person name="Chen C."/>
            <person name="Bauer D."/>
            <person name="Andreopoulos W."/>
            <person name="Pangilinan J."/>
            <person name="LaButti K."/>
            <person name="Riley R."/>
            <person name="Lipzen A."/>
            <person name="Clum A."/>
            <person name="Drula E."/>
            <person name="Henrissat B."/>
            <person name="Kohler A."/>
            <person name="Grigoriev I.V."/>
            <person name="Martin F.M."/>
            <person name="Hacquard S."/>
        </authorList>
    </citation>
    <scope>NUCLEOTIDE SEQUENCE [LARGE SCALE GENOMIC DNA]</scope>
    <source>
        <strain evidence="9 10">MPI-CAGE-CH-0241</strain>
    </source>
</reference>
<dbReference type="PANTHER" id="PTHR10165:SF154">
    <property type="entry name" value="PAP2 DOMAIN PROTEIN (AFU_ORTHOLOGUE AFUA_1G09730)"/>
    <property type="match status" value="1"/>
</dbReference>
<feature type="region of interest" description="Disordered" evidence="6">
    <location>
        <begin position="391"/>
        <end position="493"/>
    </location>
</feature>
<keyword evidence="5 7" id="KW-0472">Membrane</keyword>
<dbReference type="PANTHER" id="PTHR10165">
    <property type="entry name" value="LIPID PHOSPHATE PHOSPHATASE"/>
    <property type="match status" value="1"/>
</dbReference>
<comment type="similarity">
    <text evidence="2">Belongs to the PA-phosphatase related phosphoesterase family.</text>
</comment>
<dbReference type="OrthoDB" id="8907274at2759"/>
<feature type="transmembrane region" description="Helical" evidence="7">
    <location>
        <begin position="81"/>
        <end position="104"/>
    </location>
</feature>
<dbReference type="Gene3D" id="1.20.144.10">
    <property type="entry name" value="Phosphatidic acid phosphatase type 2/haloperoxidase"/>
    <property type="match status" value="2"/>
</dbReference>
<evidence type="ECO:0000256" key="6">
    <source>
        <dbReference type="SAM" id="MobiDB-lite"/>
    </source>
</evidence>
<evidence type="ECO:0000313" key="10">
    <source>
        <dbReference type="Proteomes" id="UP000777438"/>
    </source>
</evidence>
<dbReference type="CDD" id="cd03390">
    <property type="entry name" value="PAP2_containing_1_like"/>
    <property type="match status" value="1"/>
</dbReference>
<dbReference type="SUPFAM" id="SSF48317">
    <property type="entry name" value="Acid phosphatase/Vanadium-dependent haloperoxidase"/>
    <property type="match status" value="2"/>
</dbReference>
<protein>
    <submittedName>
        <fullName evidence="9">PAP2 superfamily-domain-containing protein</fullName>
    </submittedName>
</protein>
<feature type="region of interest" description="Disordered" evidence="6">
    <location>
        <begin position="265"/>
        <end position="289"/>
    </location>
</feature>
<feature type="transmembrane region" description="Helical" evidence="7">
    <location>
        <begin position="309"/>
        <end position="330"/>
    </location>
</feature>
<evidence type="ECO:0000259" key="8">
    <source>
        <dbReference type="Pfam" id="PF01569"/>
    </source>
</evidence>
<keyword evidence="4 7" id="KW-1133">Transmembrane helix</keyword>
<feature type="transmembrane region" description="Helical" evidence="7">
    <location>
        <begin position="336"/>
        <end position="355"/>
    </location>
</feature>
<dbReference type="GO" id="GO:0008195">
    <property type="term" value="F:phosphatidate phosphatase activity"/>
    <property type="evidence" value="ECO:0007669"/>
    <property type="project" value="TreeGrafter"/>
</dbReference>
<evidence type="ECO:0000256" key="7">
    <source>
        <dbReference type="SAM" id="Phobius"/>
    </source>
</evidence>
<organism evidence="9 10">
    <name type="scientific">Thelonectria olida</name>
    <dbReference type="NCBI Taxonomy" id="1576542"/>
    <lineage>
        <taxon>Eukaryota</taxon>
        <taxon>Fungi</taxon>
        <taxon>Dikarya</taxon>
        <taxon>Ascomycota</taxon>
        <taxon>Pezizomycotina</taxon>
        <taxon>Sordariomycetes</taxon>
        <taxon>Hypocreomycetidae</taxon>
        <taxon>Hypocreales</taxon>
        <taxon>Nectriaceae</taxon>
        <taxon>Thelonectria</taxon>
    </lineage>
</organism>
<proteinExistence type="inferred from homology"/>
<dbReference type="GO" id="GO:0006644">
    <property type="term" value="P:phospholipid metabolic process"/>
    <property type="evidence" value="ECO:0007669"/>
    <property type="project" value="InterPro"/>
</dbReference>
<dbReference type="EMBL" id="JAGPYM010000004">
    <property type="protein sequence ID" value="KAH6895189.1"/>
    <property type="molecule type" value="Genomic_DNA"/>
</dbReference>
<feature type="domain" description="Phosphatidic acid phosphatase type 2/haloperoxidase" evidence="8">
    <location>
        <begin position="130"/>
        <end position="232"/>
    </location>
</feature>
<evidence type="ECO:0000313" key="9">
    <source>
        <dbReference type="EMBL" id="KAH6895189.1"/>
    </source>
</evidence>
<dbReference type="InterPro" id="IPR000326">
    <property type="entry name" value="PAP2/HPO"/>
</dbReference>
<feature type="domain" description="Phosphatidic acid phosphatase type 2/haloperoxidase" evidence="8">
    <location>
        <begin position="311"/>
        <end position="359"/>
    </location>
</feature>
<feature type="compositionally biased region" description="Pro residues" evidence="6">
    <location>
        <begin position="483"/>
        <end position="493"/>
    </location>
</feature>
<dbReference type="GO" id="GO:0046839">
    <property type="term" value="P:phospholipid dephosphorylation"/>
    <property type="evidence" value="ECO:0007669"/>
    <property type="project" value="TreeGrafter"/>
</dbReference>
<evidence type="ECO:0000256" key="5">
    <source>
        <dbReference type="ARBA" id="ARBA00023136"/>
    </source>
</evidence>
<evidence type="ECO:0000256" key="4">
    <source>
        <dbReference type="ARBA" id="ARBA00022989"/>
    </source>
</evidence>
<evidence type="ECO:0000256" key="1">
    <source>
        <dbReference type="ARBA" id="ARBA00004141"/>
    </source>
</evidence>
<feature type="compositionally biased region" description="Basic and acidic residues" evidence="6">
    <location>
        <begin position="440"/>
        <end position="458"/>
    </location>
</feature>
<feature type="compositionally biased region" description="Polar residues" evidence="6">
    <location>
        <begin position="406"/>
        <end position="432"/>
    </location>
</feature>
<dbReference type="InterPro" id="IPR043216">
    <property type="entry name" value="PAP-like"/>
</dbReference>
<feature type="transmembrane region" description="Helical" evidence="7">
    <location>
        <begin position="32"/>
        <end position="55"/>
    </location>
</feature>
<evidence type="ECO:0000256" key="2">
    <source>
        <dbReference type="ARBA" id="ARBA00008816"/>
    </source>
</evidence>
<dbReference type="GO" id="GO:0016020">
    <property type="term" value="C:membrane"/>
    <property type="evidence" value="ECO:0007669"/>
    <property type="project" value="UniProtKB-SubCell"/>
</dbReference>
<comment type="caution">
    <text evidence="9">The sequence shown here is derived from an EMBL/GenBank/DDBJ whole genome shotgun (WGS) entry which is preliminary data.</text>
</comment>
<dbReference type="Pfam" id="PF01569">
    <property type="entry name" value="PAP2"/>
    <property type="match status" value="2"/>
</dbReference>
<feature type="transmembrane region" description="Helical" evidence="7">
    <location>
        <begin position="124"/>
        <end position="143"/>
    </location>
</feature>
<keyword evidence="10" id="KW-1185">Reference proteome</keyword>
<feature type="transmembrane region" description="Helical" evidence="7">
    <location>
        <begin position="215"/>
        <end position="237"/>
    </location>
</feature>
<comment type="subcellular location">
    <subcellularLocation>
        <location evidence="1">Membrane</location>
        <topology evidence="1">Multi-pass membrane protein</topology>
    </subcellularLocation>
</comment>
<evidence type="ECO:0000256" key="3">
    <source>
        <dbReference type="ARBA" id="ARBA00022692"/>
    </source>
</evidence>
<dbReference type="InterPro" id="IPR036938">
    <property type="entry name" value="PAP2/HPO_sf"/>
</dbReference>
<dbReference type="Proteomes" id="UP000777438">
    <property type="component" value="Unassembled WGS sequence"/>
</dbReference>
<gene>
    <name evidence="9" type="ORF">B0T10DRAFT_209899</name>
</gene>
<dbReference type="AlphaFoldDB" id="A0A9P8WC88"/>
<keyword evidence="3 7" id="KW-0812">Transmembrane</keyword>